<keyword evidence="4" id="KW-1185">Reference proteome</keyword>
<feature type="domain" description="OCP N-terminal" evidence="2">
    <location>
        <begin position="18"/>
        <end position="167"/>
    </location>
</feature>
<name>A0AAW9PTW8_9CYAN</name>
<evidence type="ECO:0000256" key="1">
    <source>
        <dbReference type="PROSITE-ProRule" id="PRU01109"/>
    </source>
</evidence>
<accession>A0AAW9PTW8</accession>
<evidence type="ECO:0000313" key="4">
    <source>
        <dbReference type="Proteomes" id="UP001333818"/>
    </source>
</evidence>
<dbReference type="SUPFAM" id="SSF81930">
    <property type="entry name" value="Orange carotenoid protein, N-terminal domain"/>
    <property type="match status" value="1"/>
</dbReference>
<organism evidence="3 4">
    <name type="scientific">Tumidithrix elongata BACA0141</name>
    <dbReference type="NCBI Taxonomy" id="2716417"/>
    <lineage>
        <taxon>Bacteria</taxon>
        <taxon>Bacillati</taxon>
        <taxon>Cyanobacteriota</taxon>
        <taxon>Cyanophyceae</taxon>
        <taxon>Pseudanabaenales</taxon>
        <taxon>Pseudanabaenaceae</taxon>
        <taxon>Tumidithrix</taxon>
        <taxon>Tumidithrix elongata</taxon>
    </lineage>
</organism>
<evidence type="ECO:0000259" key="2">
    <source>
        <dbReference type="PROSITE" id="PS51773"/>
    </source>
</evidence>
<dbReference type="EMBL" id="JAZBJZ010000008">
    <property type="protein sequence ID" value="MEE3715841.1"/>
    <property type="molecule type" value="Genomic_DNA"/>
</dbReference>
<dbReference type="InterPro" id="IPR015233">
    <property type="entry name" value="Orange_carotenoid-bd_N"/>
</dbReference>
<dbReference type="RefSeq" id="WP_330482265.1">
    <property type="nucleotide sequence ID" value="NZ_JAZBJZ010000008.1"/>
</dbReference>
<sequence>MTYTTDSTQSFIASLQSVNEVSTVSKLFKQLSADDQLAILWYAYTECGKSITPAAPGAARLQLAAGLIEKVKTMTYTEQLQFMRDLVNRVDTPDTRAYGVLSVNTKLGFWYVLAELMTQGIVVPVPSNYQMSQDVQRLLGTISSLDFGQQITILRSAVVAMGYDPLA</sequence>
<comment type="similarity">
    <text evidence="1">Belongs to the orange carotenoid-binding protein family.</text>
</comment>
<evidence type="ECO:0000313" key="3">
    <source>
        <dbReference type="EMBL" id="MEE3715841.1"/>
    </source>
</evidence>
<keyword evidence="1" id="KW-0605">Phycobilisome</keyword>
<dbReference type="GO" id="GO:0031404">
    <property type="term" value="F:chloride ion binding"/>
    <property type="evidence" value="ECO:0007669"/>
    <property type="project" value="InterPro"/>
</dbReference>
<dbReference type="InterPro" id="IPR036917">
    <property type="entry name" value="Orange_carotenoid-bd_N_sf"/>
</dbReference>
<comment type="caution">
    <text evidence="3">The sequence shown here is derived from an EMBL/GenBank/DDBJ whole genome shotgun (WGS) entry which is preliminary data.</text>
</comment>
<dbReference type="Gene3D" id="1.10.2090.10">
    <property type="entry name" value="Orange carotenoid-binding protein, N-terminal domain"/>
    <property type="match status" value="1"/>
</dbReference>
<dbReference type="GO" id="GO:0030089">
    <property type="term" value="C:phycobilisome"/>
    <property type="evidence" value="ECO:0007669"/>
    <property type="project" value="UniProtKB-UniRule"/>
</dbReference>
<dbReference type="PROSITE" id="PS51773">
    <property type="entry name" value="OCP_N"/>
    <property type="match status" value="1"/>
</dbReference>
<dbReference type="AlphaFoldDB" id="A0AAW9PTW8"/>
<keyword evidence="1" id="KW-0793">Thylakoid</keyword>
<dbReference type="Pfam" id="PF09150">
    <property type="entry name" value="Carot_N"/>
    <property type="match status" value="1"/>
</dbReference>
<keyword evidence="1" id="KW-0042">Antenna complex</keyword>
<gene>
    <name evidence="3" type="ORF">V2H45_03670</name>
</gene>
<protein>
    <submittedName>
        <fullName evidence="3">Orange carotenoid protein N-terminal domain-containing protein</fullName>
    </submittedName>
</protein>
<keyword evidence="1" id="KW-0157">Chromophore</keyword>
<reference evidence="3" key="1">
    <citation type="submission" date="2024-01" db="EMBL/GenBank/DDBJ databases">
        <title>Bank of Algae and Cyanobacteria of the Azores (BACA) strain genomes.</title>
        <authorList>
            <person name="Luz R."/>
            <person name="Cordeiro R."/>
            <person name="Fonseca A."/>
            <person name="Goncalves V."/>
        </authorList>
    </citation>
    <scope>NUCLEOTIDE SEQUENCE</scope>
    <source>
        <strain evidence="3">BACA0141</strain>
    </source>
</reference>
<dbReference type="GO" id="GO:0016037">
    <property type="term" value="P:light absorption"/>
    <property type="evidence" value="ECO:0007669"/>
    <property type="project" value="UniProtKB-UniRule"/>
</dbReference>
<proteinExistence type="inferred from homology"/>
<keyword evidence="1" id="KW-0472">Membrane</keyword>
<dbReference type="Proteomes" id="UP001333818">
    <property type="component" value="Unassembled WGS sequence"/>
</dbReference>